<evidence type="ECO:0000256" key="2">
    <source>
        <dbReference type="ARBA" id="ARBA00007430"/>
    </source>
</evidence>
<comment type="similarity">
    <text evidence="2">Belongs to the polysaccharide synthase family.</text>
</comment>
<comment type="caution">
    <text evidence="8">The sequence shown here is derived from an EMBL/GenBank/DDBJ whole genome shotgun (WGS) entry which is preliminary data.</text>
</comment>
<keyword evidence="9" id="KW-1185">Reference proteome</keyword>
<proteinExistence type="inferred from homology"/>
<feature type="transmembrane region" description="Helical" evidence="7">
    <location>
        <begin position="12"/>
        <end position="33"/>
    </location>
</feature>
<feature type="transmembrane region" description="Helical" evidence="7">
    <location>
        <begin position="45"/>
        <end position="68"/>
    </location>
</feature>
<dbReference type="PANTHER" id="PTHR30250">
    <property type="entry name" value="PST FAMILY PREDICTED COLANIC ACID TRANSPORTER"/>
    <property type="match status" value="1"/>
</dbReference>
<feature type="transmembrane region" description="Helical" evidence="7">
    <location>
        <begin position="326"/>
        <end position="347"/>
    </location>
</feature>
<feature type="transmembrane region" description="Helical" evidence="7">
    <location>
        <begin position="145"/>
        <end position="165"/>
    </location>
</feature>
<dbReference type="CDD" id="cd13127">
    <property type="entry name" value="MATE_tuaB_like"/>
    <property type="match status" value="1"/>
</dbReference>
<sequence>MTSLKKRSTSAFFWDLFGTVFQQGAVFFITVFLTRLLTPEDFGLIGMAMVFVSVAQVFIEAGLGAALIQDDNSTNLTYTSVFYMNIIIGILLTVLTYFCSDWFGYFFESEEVARLIKWLSLIFIFNSFDIVQISILRKELKFKSLTIRLAVSTVIAGLVGVFFAFKEYGVYSLVIQNIVRAVIGSVLLWYASSWRPSWDFSYAEIKRISSFSSFMLLEQIMFSISERLDVLLIGKIFNASTLGFYTRAQTLKDQVTKLSSTSISKVFFPVLTSIKNDIARFRLIYFNLLSVALMVSCYIIIVLYVLAEDLILILFGAEWLPSTLMFKILILSAAAFPVNAIIINAFLSTGKAKENFKIGVFRKLAKLIPLIVALIYGIKAFLICYVVVTYTLTVINFFFVRSYLSISLYQHFKVTIPSLIFLVLFIVIFDYADLSSLWSRLAYLMSCLVIYSTWLIGTENSGWLFLRTIVIEKILKRNG</sequence>
<dbReference type="PANTHER" id="PTHR30250:SF10">
    <property type="entry name" value="LIPOPOLYSACCHARIDE BIOSYNTHESIS PROTEIN WZXC"/>
    <property type="match status" value="1"/>
</dbReference>
<keyword evidence="4 7" id="KW-0812">Transmembrane</keyword>
<keyword evidence="5 7" id="KW-1133">Transmembrane helix</keyword>
<feature type="transmembrane region" description="Helical" evidence="7">
    <location>
        <begin position="441"/>
        <end position="457"/>
    </location>
</feature>
<dbReference type="RefSeq" id="WP_202243066.1">
    <property type="nucleotide sequence ID" value="NZ_JAESIY010000002.1"/>
</dbReference>
<evidence type="ECO:0000256" key="6">
    <source>
        <dbReference type="ARBA" id="ARBA00023136"/>
    </source>
</evidence>
<dbReference type="GO" id="GO:0005886">
    <property type="term" value="C:plasma membrane"/>
    <property type="evidence" value="ECO:0007669"/>
    <property type="project" value="UniProtKB-SubCell"/>
</dbReference>
<comment type="subcellular location">
    <subcellularLocation>
        <location evidence="1">Cell membrane</location>
        <topology evidence="1">Multi-pass membrane protein</topology>
    </subcellularLocation>
</comment>
<evidence type="ECO:0000256" key="7">
    <source>
        <dbReference type="SAM" id="Phobius"/>
    </source>
</evidence>
<organism evidence="8 9">
    <name type="scientific">Fulvivirga sediminis</name>
    <dbReference type="NCBI Taxonomy" id="2803949"/>
    <lineage>
        <taxon>Bacteria</taxon>
        <taxon>Pseudomonadati</taxon>
        <taxon>Bacteroidota</taxon>
        <taxon>Cytophagia</taxon>
        <taxon>Cytophagales</taxon>
        <taxon>Fulvivirgaceae</taxon>
        <taxon>Fulvivirga</taxon>
    </lineage>
</organism>
<gene>
    <name evidence="8" type="ORF">JL102_04560</name>
</gene>
<reference evidence="8" key="1">
    <citation type="submission" date="2021-01" db="EMBL/GenBank/DDBJ databases">
        <title>Fulvivirga kasyanovii gen. nov., sp nov., a novel member of the phylum Bacteroidetes isolated from seawater in a mussel farm.</title>
        <authorList>
            <person name="Zhao L.-H."/>
            <person name="Wang Z.-J."/>
        </authorList>
    </citation>
    <scope>NUCLEOTIDE SEQUENCE</scope>
    <source>
        <strain evidence="8">2943</strain>
    </source>
</reference>
<feature type="transmembrane region" description="Helical" evidence="7">
    <location>
        <begin position="367"/>
        <end position="388"/>
    </location>
</feature>
<keyword evidence="3" id="KW-1003">Cell membrane</keyword>
<keyword evidence="6 7" id="KW-0472">Membrane</keyword>
<accession>A0A937JZK9</accession>
<feature type="transmembrane region" description="Helical" evidence="7">
    <location>
        <begin position="80"/>
        <end position="98"/>
    </location>
</feature>
<name>A0A937JZK9_9BACT</name>
<dbReference type="EMBL" id="JAESIY010000002">
    <property type="protein sequence ID" value="MBL3655390.1"/>
    <property type="molecule type" value="Genomic_DNA"/>
</dbReference>
<feature type="transmembrane region" description="Helical" evidence="7">
    <location>
        <begin position="171"/>
        <end position="191"/>
    </location>
</feature>
<dbReference type="AlphaFoldDB" id="A0A937JZK9"/>
<dbReference type="InterPro" id="IPR050833">
    <property type="entry name" value="Poly_Biosynth_Transport"/>
</dbReference>
<dbReference type="Pfam" id="PF13440">
    <property type="entry name" value="Polysacc_synt_3"/>
    <property type="match status" value="1"/>
</dbReference>
<feature type="transmembrane region" description="Helical" evidence="7">
    <location>
        <begin position="408"/>
        <end position="429"/>
    </location>
</feature>
<evidence type="ECO:0000313" key="8">
    <source>
        <dbReference type="EMBL" id="MBL3655390.1"/>
    </source>
</evidence>
<dbReference type="Proteomes" id="UP000659388">
    <property type="component" value="Unassembled WGS sequence"/>
</dbReference>
<evidence type="ECO:0000256" key="5">
    <source>
        <dbReference type="ARBA" id="ARBA00022989"/>
    </source>
</evidence>
<evidence type="ECO:0000256" key="3">
    <source>
        <dbReference type="ARBA" id="ARBA00022475"/>
    </source>
</evidence>
<evidence type="ECO:0000313" key="9">
    <source>
        <dbReference type="Proteomes" id="UP000659388"/>
    </source>
</evidence>
<evidence type="ECO:0000256" key="1">
    <source>
        <dbReference type="ARBA" id="ARBA00004651"/>
    </source>
</evidence>
<protein>
    <submittedName>
        <fullName evidence="8">Lipopolysaccharide biosynthesis protein</fullName>
    </submittedName>
</protein>
<feature type="transmembrane region" description="Helical" evidence="7">
    <location>
        <begin position="118"/>
        <end position="136"/>
    </location>
</feature>
<feature type="transmembrane region" description="Helical" evidence="7">
    <location>
        <begin position="283"/>
        <end position="306"/>
    </location>
</feature>
<evidence type="ECO:0000256" key="4">
    <source>
        <dbReference type="ARBA" id="ARBA00022692"/>
    </source>
</evidence>